<dbReference type="Pfam" id="PF06995">
    <property type="entry name" value="Phage_P2_GpU"/>
    <property type="match status" value="1"/>
</dbReference>
<reference evidence="1 2" key="1">
    <citation type="journal article" date="2022" name="Res Sq">
        <title>Evolution of multicellular longitudinally dividing oral cavity symbionts (Neisseriaceae).</title>
        <authorList>
            <person name="Nyongesa S."/>
            <person name="Weber P."/>
            <person name="Bernet E."/>
            <person name="Pullido F."/>
            <person name="Nieckarz M."/>
            <person name="Delaby M."/>
            <person name="Nieves C."/>
            <person name="Viehboeck T."/>
            <person name="Krause N."/>
            <person name="Rivera-Millot A."/>
            <person name="Nakamura A."/>
            <person name="Vischer N."/>
            <person name="VanNieuwenhze M."/>
            <person name="Brun Y."/>
            <person name="Cava F."/>
            <person name="Bulgheresi S."/>
            <person name="Veyrier F."/>
        </authorList>
    </citation>
    <scope>NUCLEOTIDE SEQUENCE [LARGE SCALE GENOMIC DNA]</scope>
    <source>
        <strain evidence="1 2">SN4</strain>
    </source>
</reference>
<sequence length="152" mass="16485">MAMIMMGVLGYFPFIRSTIAFHELNETKTYNHPTHATVGSLVRPAQFTGGETTITINAELRPEITGGRMSIMLLEKMADTGQAWPLILGSGSLMGSYVITKISKNQSELMHDGYPRSIQFSMDLLKVADQPLGLKGEALGLGIGLVRTLTGI</sequence>
<proteinExistence type="predicted"/>
<dbReference type="RefSeq" id="WP_234333035.1">
    <property type="nucleotide sequence ID" value="NZ_CABKVG010000008.1"/>
</dbReference>
<dbReference type="EMBL" id="CP091511">
    <property type="protein sequence ID" value="UOO90275.1"/>
    <property type="molecule type" value="Genomic_DNA"/>
</dbReference>
<protein>
    <submittedName>
        <fullName evidence="1">Phage tail protein</fullName>
    </submittedName>
</protein>
<keyword evidence="2" id="KW-1185">Reference proteome</keyword>
<evidence type="ECO:0000313" key="1">
    <source>
        <dbReference type="EMBL" id="UOO90275.1"/>
    </source>
</evidence>
<dbReference type="Proteomes" id="UP000832011">
    <property type="component" value="Chromosome"/>
</dbReference>
<dbReference type="InterPro" id="IPR009734">
    <property type="entry name" value="Myoviridae_GpU"/>
</dbReference>
<name>A0ABY4E4F3_9NEIS</name>
<gene>
    <name evidence="1" type="ORF">LVJ82_04620</name>
</gene>
<evidence type="ECO:0000313" key="2">
    <source>
        <dbReference type="Proteomes" id="UP000832011"/>
    </source>
</evidence>
<organism evidence="1 2">
    <name type="scientific">Vitreoscilla massiliensis</name>
    <dbReference type="NCBI Taxonomy" id="1689272"/>
    <lineage>
        <taxon>Bacteria</taxon>
        <taxon>Pseudomonadati</taxon>
        <taxon>Pseudomonadota</taxon>
        <taxon>Betaproteobacteria</taxon>
        <taxon>Neisseriales</taxon>
        <taxon>Neisseriaceae</taxon>
        <taxon>Vitreoscilla</taxon>
    </lineage>
</organism>
<accession>A0ABY4E4F3</accession>